<keyword evidence="5 8" id="KW-0378">Hydrolase</keyword>
<reference evidence="9" key="2">
    <citation type="submission" date="2023-05" db="EMBL/GenBank/DDBJ databases">
        <authorList>
            <consortium name="Lawrence Berkeley National Laboratory"/>
            <person name="Steindorff A."/>
            <person name="Hensen N."/>
            <person name="Bonometti L."/>
            <person name="Westerberg I."/>
            <person name="Brannstrom I.O."/>
            <person name="Guillou S."/>
            <person name="Cros-Aarteil S."/>
            <person name="Calhoun S."/>
            <person name="Haridas S."/>
            <person name="Kuo A."/>
            <person name="Mondo S."/>
            <person name="Pangilinan J."/>
            <person name="Riley R."/>
            <person name="Labutti K."/>
            <person name="Andreopoulos B."/>
            <person name="Lipzen A."/>
            <person name="Chen C."/>
            <person name="Yanf M."/>
            <person name="Daum C."/>
            <person name="Ng V."/>
            <person name="Clum A."/>
            <person name="Ohm R."/>
            <person name="Martin F."/>
            <person name="Silar P."/>
            <person name="Natvig D."/>
            <person name="Lalanne C."/>
            <person name="Gautier V."/>
            <person name="Ament-Velasquez S.L."/>
            <person name="Kruys A."/>
            <person name="Hutchinson M.I."/>
            <person name="Powell A.J."/>
            <person name="Barry K."/>
            <person name="Miller A.N."/>
            <person name="Grigoriev I.V."/>
            <person name="Debuchy R."/>
            <person name="Gladieux P."/>
            <person name="Thoren M.H."/>
            <person name="Johannesson H."/>
        </authorList>
    </citation>
    <scope>NUCLEOTIDE SEQUENCE</scope>
    <source>
        <strain evidence="9">CBS 990.96</strain>
    </source>
</reference>
<reference evidence="9" key="1">
    <citation type="journal article" date="2023" name="Mol. Phylogenet. Evol.">
        <title>Genome-scale phylogeny and comparative genomics of the fungal order Sordariales.</title>
        <authorList>
            <person name="Hensen N."/>
            <person name="Bonometti L."/>
            <person name="Westerberg I."/>
            <person name="Brannstrom I.O."/>
            <person name="Guillou S."/>
            <person name="Cros-Aarteil S."/>
            <person name="Calhoun S."/>
            <person name="Haridas S."/>
            <person name="Kuo A."/>
            <person name="Mondo S."/>
            <person name="Pangilinan J."/>
            <person name="Riley R."/>
            <person name="LaButti K."/>
            <person name="Andreopoulos B."/>
            <person name="Lipzen A."/>
            <person name="Chen C."/>
            <person name="Yan M."/>
            <person name="Daum C."/>
            <person name="Ng V."/>
            <person name="Clum A."/>
            <person name="Steindorff A."/>
            <person name="Ohm R.A."/>
            <person name="Martin F."/>
            <person name="Silar P."/>
            <person name="Natvig D.O."/>
            <person name="Lalanne C."/>
            <person name="Gautier V."/>
            <person name="Ament-Velasquez S.L."/>
            <person name="Kruys A."/>
            <person name="Hutchinson M.I."/>
            <person name="Powell A.J."/>
            <person name="Barry K."/>
            <person name="Miller A.N."/>
            <person name="Grigoriev I.V."/>
            <person name="Debuchy R."/>
            <person name="Gladieux P."/>
            <person name="Hiltunen Thoren M."/>
            <person name="Johannesson H."/>
        </authorList>
    </citation>
    <scope>NUCLEOTIDE SEQUENCE</scope>
    <source>
        <strain evidence="9">CBS 990.96</strain>
    </source>
</reference>
<dbReference type="Proteomes" id="UP001301958">
    <property type="component" value="Unassembled WGS sequence"/>
</dbReference>
<accession>A0AAN6YPR3</accession>
<keyword evidence="3" id="KW-0479">Metal-binding</keyword>
<gene>
    <name evidence="9" type="ORF">QBC38DRAFT_72920</name>
</gene>
<evidence type="ECO:0000256" key="2">
    <source>
        <dbReference type="ARBA" id="ARBA00022487"/>
    </source>
</evidence>
<dbReference type="GO" id="GO:0046872">
    <property type="term" value="F:metal ion binding"/>
    <property type="evidence" value="ECO:0007669"/>
    <property type="project" value="UniProtKB-KW"/>
</dbReference>
<evidence type="ECO:0000313" key="10">
    <source>
        <dbReference type="Proteomes" id="UP001301958"/>
    </source>
</evidence>
<evidence type="ECO:0000256" key="1">
    <source>
        <dbReference type="ARBA" id="ARBA00006249"/>
    </source>
</evidence>
<name>A0AAN6YPR3_9PEZI</name>
<keyword evidence="4" id="KW-0732">Signal</keyword>
<evidence type="ECO:0000256" key="3">
    <source>
        <dbReference type="ARBA" id="ARBA00022723"/>
    </source>
</evidence>
<organism evidence="9 10">
    <name type="scientific">Podospora fimiseda</name>
    <dbReference type="NCBI Taxonomy" id="252190"/>
    <lineage>
        <taxon>Eukaryota</taxon>
        <taxon>Fungi</taxon>
        <taxon>Dikarya</taxon>
        <taxon>Ascomycota</taxon>
        <taxon>Pezizomycotina</taxon>
        <taxon>Sordariomycetes</taxon>
        <taxon>Sordariomycetidae</taxon>
        <taxon>Sordariales</taxon>
        <taxon>Podosporaceae</taxon>
        <taxon>Podospora</taxon>
    </lineage>
</organism>
<keyword evidence="7" id="KW-1015">Disulfide bond</keyword>
<keyword evidence="6" id="KW-0106">Calcium</keyword>
<dbReference type="AlphaFoldDB" id="A0AAN6YPR3"/>
<evidence type="ECO:0000256" key="8">
    <source>
        <dbReference type="RuleBase" id="RU361238"/>
    </source>
</evidence>
<evidence type="ECO:0000256" key="7">
    <source>
        <dbReference type="ARBA" id="ARBA00023157"/>
    </source>
</evidence>
<dbReference type="EMBL" id="MU865458">
    <property type="protein sequence ID" value="KAK4222701.1"/>
    <property type="molecule type" value="Genomic_DNA"/>
</dbReference>
<evidence type="ECO:0000256" key="6">
    <source>
        <dbReference type="ARBA" id="ARBA00022837"/>
    </source>
</evidence>
<dbReference type="GO" id="GO:0030600">
    <property type="term" value="F:feruloyl esterase activity"/>
    <property type="evidence" value="ECO:0007669"/>
    <property type="project" value="UniProtKB-ARBA"/>
</dbReference>
<protein>
    <recommendedName>
        <fullName evidence="8">Carboxylic ester hydrolase</fullName>
        <ecNumber evidence="8">3.1.1.-</ecNumber>
    </recommendedName>
</protein>
<evidence type="ECO:0000256" key="5">
    <source>
        <dbReference type="ARBA" id="ARBA00022801"/>
    </source>
</evidence>
<proteinExistence type="inferred from homology"/>
<keyword evidence="2" id="KW-0719">Serine esterase</keyword>
<dbReference type="InterPro" id="IPR011118">
    <property type="entry name" value="Tannase/feruloyl_esterase"/>
</dbReference>
<evidence type="ECO:0000256" key="4">
    <source>
        <dbReference type="ARBA" id="ARBA00022729"/>
    </source>
</evidence>
<comment type="caution">
    <text evidence="9">The sequence shown here is derived from an EMBL/GenBank/DDBJ whole genome shotgun (WGS) entry which is preliminary data.</text>
</comment>
<dbReference type="PANTHER" id="PTHR33938">
    <property type="entry name" value="FERULOYL ESTERASE B-RELATED"/>
    <property type="match status" value="1"/>
</dbReference>
<evidence type="ECO:0000313" key="9">
    <source>
        <dbReference type="EMBL" id="KAK4222701.1"/>
    </source>
</evidence>
<comment type="similarity">
    <text evidence="1 8">Belongs to the tannase family.</text>
</comment>
<dbReference type="SUPFAM" id="SSF53474">
    <property type="entry name" value="alpha/beta-Hydrolases"/>
    <property type="match status" value="1"/>
</dbReference>
<dbReference type="PANTHER" id="PTHR33938:SF2">
    <property type="entry name" value="CARBOXYLIC ESTER HYDROLASE"/>
    <property type="match status" value="1"/>
</dbReference>
<dbReference type="Pfam" id="PF07519">
    <property type="entry name" value="Tannase"/>
    <property type="match status" value="1"/>
</dbReference>
<dbReference type="EC" id="3.1.1.-" evidence="8"/>
<sequence length="575" mass="63352">MASLLHKRFRLGPTSARLIPLLLLAMAPLLYIVLSLFLSSPISAQQCSQPLRCNDATFQPFLSTGVTIEKTFEVPARGTYGEGPSNLGHPANAIGIPNVCAVTVRVKASEKSTYRFGLFLPTRCAWNQKFLAVGNGAQSGGINWADMGQGPHYNMATLSTDTGHNSTGDDLKWGMNDKDKLQDWGYRALKGSVEIGKKLVAGFYGKPITYSYWSGCSTGGRQGLKQMQIAPGSFDGVLVGAPAWDTKHLFPWIARLAATNWNASNPEGFFGGREWQLLNASIWDQCISRPEVKNGTAADPFGGCVLDWNKMICPPQGAGDPNACLTKPQADTARKWYADWKDANNKLVFPGLPLGSEPAWPQVWGIGADSREPKFDSDYIRYWLYNDESYSLGDYDEEQVLADSRRINPGNATADQFDVTEFKKRNGKVLMYHGTVDGVVVPGTSQVYYDETVKKMGSVDEFMRLFYVPGMYHCSFTDATINAPWIMGGAGQAVALQQLLGLGKGWSVPYFEGNGKYDALVALMDWVEKKQPVEKLIATTWETSGKMKQRPICKYPAKAKYNRGDVYSADSWICA</sequence>
<dbReference type="InterPro" id="IPR029058">
    <property type="entry name" value="AB_hydrolase_fold"/>
</dbReference>
<keyword evidence="10" id="KW-1185">Reference proteome</keyword>